<proteinExistence type="inferred from homology"/>
<dbReference type="GO" id="GO:0008784">
    <property type="term" value="F:alanine racemase activity"/>
    <property type="evidence" value="ECO:0007669"/>
    <property type="project" value="UniProtKB-EC"/>
</dbReference>
<dbReference type="InterPro" id="IPR001608">
    <property type="entry name" value="Ala_racemase_N"/>
</dbReference>
<sequence length="342" mass="38163">MVIKAKENNVLLRPHFKTHQSAKVAEWFKEYGVECITVSSVKMAEYFANHGWKDITIAFPANILEWKEINTLANSINVNIVVESIESILFLESKLTSPVGVYIKVDTGYGRTGINADDFETILNLLKRLKNSKNLIFIGYLCHAGHTYNTSSIAEIEKINKLAKEQLLALKTFMASEFPLAEISFGDTPSCSILNDFSDYHELRPGNFVFYDLTQHSIGSCKLEDIAVALAVPVVAKHPKRNEIIVHGGAVHLSKDSLKDKDGNTYYGIAVKLNGNKWDVNKKIGTVVKVSQEHGIIKVEDHILKEVQIGDLIAILPIHSCLTANLMKEYQTTDGENISMMI</sequence>
<evidence type="ECO:0000256" key="2">
    <source>
        <dbReference type="ARBA" id="ARBA00023239"/>
    </source>
</evidence>
<accession>A0ABS5K0L8</accession>
<dbReference type="InterPro" id="IPR026956">
    <property type="entry name" value="D-ser_dehydrat-like_dom"/>
</dbReference>
<keyword evidence="2" id="KW-0456">Lyase</keyword>
<evidence type="ECO:0000256" key="1">
    <source>
        <dbReference type="ARBA" id="ARBA00005323"/>
    </source>
</evidence>
<dbReference type="InterPro" id="IPR029066">
    <property type="entry name" value="PLP-binding_barrel"/>
</dbReference>
<reference evidence="4 5" key="1">
    <citation type="journal article" date="2015" name="Int. J. Syst. Evol. Microbiol.">
        <title>Carboxylicivirga linearis sp. nov., isolated from a sea cucumber culture pond.</title>
        <authorList>
            <person name="Wang F.Q."/>
            <person name="Zhou Y.X."/>
            <person name="Lin X.Z."/>
            <person name="Chen G.J."/>
            <person name="Du Z.J."/>
        </authorList>
    </citation>
    <scope>NUCLEOTIDE SEQUENCE [LARGE SCALE GENOMIC DNA]</scope>
    <source>
        <strain evidence="4 5">FB218</strain>
    </source>
</reference>
<keyword evidence="4" id="KW-0413">Isomerase</keyword>
<evidence type="ECO:0000259" key="3">
    <source>
        <dbReference type="SMART" id="SM01119"/>
    </source>
</evidence>
<name>A0ABS5K0L8_9BACT</name>
<feature type="domain" description="D-serine dehydratase-like" evidence="3">
    <location>
        <begin position="227"/>
        <end position="334"/>
    </location>
</feature>
<dbReference type="Gene3D" id="2.40.37.20">
    <property type="entry name" value="D-serine dehydratase-like domain"/>
    <property type="match status" value="1"/>
</dbReference>
<keyword evidence="5" id="KW-1185">Reference proteome</keyword>
<protein>
    <submittedName>
        <fullName evidence="4">Alanine racemase</fullName>
        <ecNumber evidence="4">5.1.1.1</ecNumber>
    </submittedName>
</protein>
<dbReference type="EC" id="5.1.1.1" evidence="4"/>
<comment type="caution">
    <text evidence="4">The sequence shown here is derived from an EMBL/GenBank/DDBJ whole genome shotgun (WGS) entry which is preliminary data.</text>
</comment>
<gene>
    <name evidence="4" type="ORF">KEM10_20155</name>
</gene>
<evidence type="ECO:0000313" key="4">
    <source>
        <dbReference type="EMBL" id="MBS2100610.1"/>
    </source>
</evidence>
<dbReference type="Proteomes" id="UP000708576">
    <property type="component" value="Unassembled WGS sequence"/>
</dbReference>
<dbReference type="SMART" id="SM01119">
    <property type="entry name" value="D-ser_dehydrat"/>
    <property type="match status" value="1"/>
</dbReference>
<dbReference type="Pfam" id="PF14031">
    <property type="entry name" value="D-ser_dehydrat"/>
    <property type="match status" value="1"/>
</dbReference>
<dbReference type="InterPro" id="IPR042208">
    <property type="entry name" value="D-ser_dehydrat-like_sf"/>
</dbReference>
<evidence type="ECO:0000313" key="5">
    <source>
        <dbReference type="Proteomes" id="UP000708576"/>
    </source>
</evidence>
<dbReference type="SUPFAM" id="SSF51419">
    <property type="entry name" value="PLP-binding barrel"/>
    <property type="match status" value="1"/>
</dbReference>
<dbReference type="PANTHER" id="PTHR28004:SF2">
    <property type="entry name" value="D-SERINE DEHYDRATASE"/>
    <property type="match status" value="1"/>
</dbReference>
<organism evidence="4 5">
    <name type="scientific">Carboxylicivirga linearis</name>
    <dbReference type="NCBI Taxonomy" id="1628157"/>
    <lineage>
        <taxon>Bacteria</taxon>
        <taxon>Pseudomonadati</taxon>
        <taxon>Bacteroidota</taxon>
        <taxon>Bacteroidia</taxon>
        <taxon>Marinilabiliales</taxon>
        <taxon>Marinilabiliaceae</taxon>
        <taxon>Carboxylicivirga</taxon>
    </lineage>
</organism>
<comment type="similarity">
    <text evidence="1">Belongs to the DSD1 family.</text>
</comment>
<dbReference type="PANTHER" id="PTHR28004">
    <property type="entry name" value="ZGC:162816-RELATED"/>
    <property type="match status" value="1"/>
</dbReference>
<dbReference type="Pfam" id="PF01168">
    <property type="entry name" value="Ala_racemase_N"/>
    <property type="match status" value="1"/>
</dbReference>
<dbReference type="EMBL" id="JAGUCO010000026">
    <property type="protein sequence ID" value="MBS2100610.1"/>
    <property type="molecule type" value="Genomic_DNA"/>
</dbReference>
<dbReference type="Gene3D" id="3.20.20.10">
    <property type="entry name" value="Alanine racemase"/>
    <property type="match status" value="1"/>
</dbReference>
<dbReference type="InterPro" id="IPR051466">
    <property type="entry name" value="D-amino_acid_metab_enzyme"/>
</dbReference>